<dbReference type="GO" id="GO:0016020">
    <property type="term" value="C:membrane"/>
    <property type="evidence" value="ECO:0007669"/>
    <property type="project" value="UniProtKB-SubCell"/>
</dbReference>
<comment type="subcellular location">
    <subcellularLocation>
        <location evidence="1">Membrane</location>
        <topology evidence="1">Multi-pass membrane protein</topology>
    </subcellularLocation>
</comment>
<dbReference type="CDD" id="cd07822">
    <property type="entry name" value="SRPBCC_4"/>
    <property type="match status" value="1"/>
</dbReference>
<dbReference type="Pfam" id="PF03547">
    <property type="entry name" value="Mem_trans"/>
    <property type="match status" value="1"/>
</dbReference>
<gene>
    <name evidence="7" type="ORF">TRAPUB_5071</name>
</gene>
<feature type="transmembrane region" description="Helical" evidence="6">
    <location>
        <begin position="466"/>
        <end position="490"/>
    </location>
</feature>
<dbReference type="OrthoDB" id="435607at2759"/>
<dbReference type="GO" id="GO:0055085">
    <property type="term" value="P:transmembrane transport"/>
    <property type="evidence" value="ECO:0007669"/>
    <property type="project" value="InterPro"/>
</dbReference>
<accession>A0A1M2W791</accession>
<keyword evidence="8" id="KW-1185">Reference proteome</keyword>
<feature type="transmembrane region" description="Helical" evidence="6">
    <location>
        <begin position="20"/>
        <end position="46"/>
    </location>
</feature>
<keyword evidence="3 6" id="KW-1133">Transmembrane helix</keyword>
<evidence type="ECO:0000256" key="4">
    <source>
        <dbReference type="ARBA" id="ARBA00023136"/>
    </source>
</evidence>
<feature type="compositionally biased region" description="Polar residues" evidence="5">
    <location>
        <begin position="316"/>
        <end position="326"/>
    </location>
</feature>
<evidence type="ECO:0000256" key="1">
    <source>
        <dbReference type="ARBA" id="ARBA00004141"/>
    </source>
</evidence>
<evidence type="ECO:0000256" key="3">
    <source>
        <dbReference type="ARBA" id="ARBA00022989"/>
    </source>
</evidence>
<evidence type="ECO:0000313" key="7">
    <source>
        <dbReference type="EMBL" id="OJT15693.1"/>
    </source>
</evidence>
<evidence type="ECO:0000256" key="2">
    <source>
        <dbReference type="ARBA" id="ARBA00022692"/>
    </source>
</evidence>
<feature type="transmembrane region" description="Helical" evidence="6">
    <location>
        <begin position="58"/>
        <end position="81"/>
    </location>
</feature>
<dbReference type="Proteomes" id="UP000184267">
    <property type="component" value="Unassembled WGS sequence"/>
</dbReference>
<protein>
    <submittedName>
        <fullName evidence="7">Protein ECM3</fullName>
    </submittedName>
</protein>
<keyword evidence="4 6" id="KW-0472">Membrane</keyword>
<dbReference type="PANTHER" id="PTHR31274:SF1">
    <property type="entry name" value="AGL149CP"/>
    <property type="match status" value="1"/>
</dbReference>
<dbReference type="STRING" id="154538.A0A1M2W791"/>
<evidence type="ECO:0000313" key="8">
    <source>
        <dbReference type="Proteomes" id="UP000184267"/>
    </source>
</evidence>
<dbReference type="EMBL" id="MNAD01000141">
    <property type="protein sequence ID" value="OJT15693.1"/>
    <property type="molecule type" value="Genomic_DNA"/>
</dbReference>
<feature type="region of interest" description="Disordered" evidence="5">
    <location>
        <begin position="267"/>
        <end position="369"/>
    </location>
</feature>
<feature type="transmembrane region" description="Helical" evidence="6">
    <location>
        <begin position="87"/>
        <end position="109"/>
    </location>
</feature>
<dbReference type="SUPFAM" id="SSF55961">
    <property type="entry name" value="Bet v1-like"/>
    <property type="match status" value="1"/>
</dbReference>
<name>A0A1M2W791_TRAPU</name>
<dbReference type="OMA" id="TAQFIDT"/>
<evidence type="ECO:0000256" key="5">
    <source>
        <dbReference type="SAM" id="MobiDB-lite"/>
    </source>
</evidence>
<dbReference type="InterPro" id="IPR004776">
    <property type="entry name" value="Mem_transp_PIN-like"/>
</dbReference>
<feature type="compositionally biased region" description="Polar residues" evidence="5">
    <location>
        <begin position="346"/>
        <end position="368"/>
    </location>
</feature>
<feature type="transmembrane region" description="Helical" evidence="6">
    <location>
        <begin position="388"/>
        <end position="408"/>
    </location>
</feature>
<sequence>MVSAGVLIYSGFMPLIKTYALSLLDCNVLLTFVSSFAALICGYVLVKMDMFPPAASRGLSIISMNIALPALIFANIVPSFTPQNISALGPVILIASIYMFSGFIMGIIIREVCYVPRNFWQGIVIMTGMSNWGNLPNAIVLSVMQQPPFNPLTDPALGVSYVSIFTVCYHVCFWVGGGAHSLSWDYLPGVPQGEEAERHVSWKEKPIGGLIARYILRLPSTTPPPLVIDYVKKDEESRYYEKEAKVSVEVLDAPVSNIPKVVISDETEPDSDIQLARRTSRMSAVSTFRSRRLPGSVPPSPLRVTMPSSPLRVTIPASSLRTSAPSSPLRAGPPPTPLRTVVVASPTHSSASSDTVAEPTKNTDSSSPKTKHWLHTIFHPLAALVKPVTIAIAVALPVALITPLKALFVDVSAQGGPTWHGPDGRPPLVFVMDTAQFIDTIVVPLALILLGASFARIQVPHPLSRLPIMAMLLVTAAKMIVLPVMGVFIVQAMVHKGLISVDARAEKFVAMLLSGTPAAVNQMIVSSLHAPDGNVDTMAAFFLVQSVVALADDDTPTNLPPPTYTGPVQGNASIVIDAPLEKVWEAVVTDKDKNPLPDQTPVEDAFLVMNVHIPPSLDDSIPTIPVFEQITHVQPDLHRVAWNSTLPSWFVKAERWQAVSTTEDGKTLYESREIFAGSGAYAIELFISGDLEKSFVAQAEGLKAYVEGQA</sequence>
<reference evidence="7 8" key="1">
    <citation type="submission" date="2016-10" db="EMBL/GenBank/DDBJ databases">
        <title>Genome sequence of the basidiomycete white-rot fungus Trametes pubescens.</title>
        <authorList>
            <person name="Makela M.R."/>
            <person name="Granchi Z."/>
            <person name="Peng M."/>
            <person name="De Vries R.P."/>
            <person name="Grigoriev I."/>
            <person name="Riley R."/>
            <person name="Hilden K."/>
        </authorList>
    </citation>
    <scope>NUCLEOTIDE SEQUENCE [LARGE SCALE GENOMIC DNA]</scope>
    <source>
        <strain evidence="7 8">FBCC735</strain>
    </source>
</reference>
<comment type="caution">
    <text evidence="7">The sequence shown here is derived from an EMBL/GenBank/DDBJ whole genome shotgun (WGS) entry which is preliminary data.</text>
</comment>
<proteinExistence type="predicted"/>
<dbReference type="AlphaFoldDB" id="A0A1M2W791"/>
<feature type="transmembrane region" description="Helical" evidence="6">
    <location>
        <begin position="428"/>
        <end position="454"/>
    </location>
</feature>
<organism evidence="7 8">
    <name type="scientific">Trametes pubescens</name>
    <name type="common">White-rot fungus</name>
    <dbReference type="NCBI Taxonomy" id="154538"/>
    <lineage>
        <taxon>Eukaryota</taxon>
        <taxon>Fungi</taxon>
        <taxon>Dikarya</taxon>
        <taxon>Basidiomycota</taxon>
        <taxon>Agaricomycotina</taxon>
        <taxon>Agaricomycetes</taxon>
        <taxon>Polyporales</taxon>
        <taxon>Polyporaceae</taxon>
        <taxon>Trametes</taxon>
    </lineage>
</organism>
<dbReference type="InterPro" id="IPR040254">
    <property type="entry name" value="Ecm3-like"/>
</dbReference>
<dbReference type="PANTHER" id="PTHR31274">
    <property type="entry name" value="PROTEIN ECM3"/>
    <property type="match status" value="1"/>
</dbReference>
<keyword evidence="2 6" id="KW-0812">Transmembrane</keyword>
<evidence type="ECO:0000256" key="6">
    <source>
        <dbReference type="SAM" id="Phobius"/>
    </source>
</evidence>